<dbReference type="STRING" id="170623.SAMN04244579_04742"/>
<dbReference type="Proteomes" id="UP000199005">
    <property type="component" value="Unassembled WGS sequence"/>
</dbReference>
<feature type="non-terminal residue" evidence="1">
    <location>
        <position position="43"/>
    </location>
</feature>
<dbReference type="EMBL" id="FNYO01000157">
    <property type="protein sequence ID" value="SEJ54044.1"/>
    <property type="molecule type" value="Genomic_DNA"/>
</dbReference>
<evidence type="ECO:0000313" key="2">
    <source>
        <dbReference type="Proteomes" id="UP000199005"/>
    </source>
</evidence>
<organism evidence="1 2">
    <name type="scientific">Azotobacter beijerinckii</name>
    <dbReference type="NCBI Taxonomy" id="170623"/>
    <lineage>
        <taxon>Bacteria</taxon>
        <taxon>Pseudomonadati</taxon>
        <taxon>Pseudomonadota</taxon>
        <taxon>Gammaproteobacteria</taxon>
        <taxon>Pseudomonadales</taxon>
        <taxon>Pseudomonadaceae</taxon>
        <taxon>Azotobacter</taxon>
    </lineage>
</organism>
<accession>A0A1H6ZPF3</accession>
<dbReference type="AlphaFoldDB" id="A0A1H6ZPF3"/>
<name>A0A1H6ZPF3_9GAMM</name>
<protein>
    <submittedName>
        <fullName evidence="1">Uncharacterized protein</fullName>
    </submittedName>
</protein>
<reference evidence="1 2" key="1">
    <citation type="submission" date="2016-10" db="EMBL/GenBank/DDBJ databases">
        <authorList>
            <person name="de Groot N.N."/>
        </authorList>
    </citation>
    <scope>NUCLEOTIDE SEQUENCE [LARGE SCALE GENOMIC DNA]</scope>
    <source>
        <strain evidence="1 2">DSM 1041</strain>
    </source>
</reference>
<proteinExistence type="predicted"/>
<gene>
    <name evidence="1" type="ORF">SAMN04244579_04742</name>
</gene>
<sequence>MRKIQRKSRHAVLTTLLVVGEGPDDRAFISHMKQLFCPRGSGL</sequence>
<evidence type="ECO:0000313" key="1">
    <source>
        <dbReference type="EMBL" id="SEJ54044.1"/>
    </source>
</evidence>